<name>A0ABT3J5L9_9RHOB</name>
<evidence type="ECO:0000313" key="1">
    <source>
        <dbReference type="EMBL" id="MCW3782990.1"/>
    </source>
</evidence>
<organism evidence="1 2">
    <name type="scientific">Defluviimonas salinarum</name>
    <dbReference type="NCBI Taxonomy" id="2992147"/>
    <lineage>
        <taxon>Bacteria</taxon>
        <taxon>Pseudomonadati</taxon>
        <taxon>Pseudomonadota</taxon>
        <taxon>Alphaproteobacteria</taxon>
        <taxon>Rhodobacterales</taxon>
        <taxon>Paracoccaceae</taxon>
        <taxon>Albidovulum</taxon>
    </lineage>
</organism>
<reference evidence="1 2" key="1">
    <citation type="submission" date="2022-10" db="EMBL/GenBank/DDBJ databases">
        <title>Defluviimonas sp. CAU 1641 isolated from mud.</title>
        <authorList>
            <person name="Kim W."/>
        </authorList>
    </citation>
    <scope>NUCLEOTIDE SEQUENCE [LARGE SCALE GENOMIC DNA]</scope>
    <source>
        <strain evidence="1 2">CAU 1641</strain>
    </source>
</reference>
<sequence>MTRAAGGRKPVHKITLVEKPGRHLMERTPRYDVMLNGARWGELYFNMTGYVGHLPTVQGGRMDIGERPISAFRKEAATLNREAERTIEVADADSRRIAITRPSCDNRMIFAISMIDGEHPRAHLLNRREYDHAMALFGGADVGLGFFQEHPFPDGETTALVEPGDGWILEEFPDLPIRKMSDFEAGLHRRRIDRVFDTVDDEIKLVVATLPGGSDALPGYVTRQSLDFGRHVFGDGLRAGDLAYAGVAALADPEDRAALAAAFPDLDLPEPDLSDEQSGLEP</sequence>
<protein>
    <submittedName>
        <fullName evidence="1">Uncharacterized protein</fullName>
    </submittedName>
</protein>
<dbReference type="EMBL" id="JAPDOG010000014">
    <property type="protein sequence ID" value="MCW3782990.1"/>
    <property type="molecule type" value="Genomic_DNA"/>
</dbReference>
<accession>A0ABT3J5L9</accession>
<dbReference type="RefSeq" id="WP_264772624.1">
    <property type="nucleotide sequence ID" value="NZ_JAPDOG010000014.1"/>
</dbReference>
<dbReference type="Proteomes" id="UP001207582">
    <property type="component" value="Unassembled WGS sequence"/>
</dbReference>
<evidence type="ECO:0000313" key="2">
    <source>
        <dbReference type="Proteomes" id="UP001207582"/>
    </source>
</evidence>
<comment type="caution">
    <text evidence="1">The sequence shown here is derived from an EMBL/GenBank/DDBJ whole genome shotgun (WGS) entry which is preliminary data.</text>
</comment>
<gene>
    <name evidence="1" type="ORF">OM960_15685</name>
</gene>
<proteinExistence type="predicted"/>
<keyword evidence="2" id="KW-1185">Reference proteome</keyword>